<evidence type="ECO:0000313" key="5">
    <source>
        <dbReference type="EMBL" id="OVA01287.1"/>
    </source>
</evidence>
<protein>
    <submittedName>
        <fullName evidence="5">Leucine-rich repeat</fullName>
    </submittedName>
</protein>
<organism evidence="5 6">
    <name type="scientific">Macleaya cordata</name>
    <name type="common">Five-seeded plume-poppy</name>
    <name type="synonym">Bocconia cordata</name>
    <dbReference type="NCBI Taxonomy" id="56857"/>
    <lineage>
        <taxon>Eukaryota</taxon>
        <taxon>Viridiplantae</taxon>
        <taxon>Streptophyta</taxon>
        <taxon>Embryophyta</taxon>
        <taxon>Tracheophyta</taxon>
        <taxon>Spermatophyta</taxon>
        <taxon>Magnoliopsida</taxon>
        <taxon>Ranunculales</taxon>
        <taxon>Papaveraceae</taxon>
        <taxon>Papaveroideae</taxon>
        <taxon>Macleaya</taxon>
    </lineage>
</organism>
<dbReference type="OrthoDB" id="1668230at2759"/>
<dbReference type="InterPro" id="IPR032675">
    <property type="entry name" value="LRR_dom_sf"/>
</dbReference>
<dbReference type="Pfam" id="PF00560">
    <property type="entry name" value="LRR_1"/>
    <property type="match status" value="1"/>
</dbReference>
<dbReference type="InterPro" id="IPR001611">
    <property type="entry name" value="Leu-rich_rpt"/>
</dbReference>
<evidence type="ECO:0000313" key="6">
    <source>
        <dbReference type="Proteomes" id="UP000195402"/>
    </source>
</evidence>
<keyword evidence="1" id="KW-0433">Leucine-rich repeat</keyword>
<dbReference type="Pfam" id="PF13855">
    <property type="entry name" value="LRR_8"/>
    <property type="match status" value="2"/>
</dbReference>
<dbReference type="InterPro" id="IPR050216">
    <property type="entry name" value="LRR_domain-containing"/>
</dbReference>
<dbReference type="PANTHER" id="PTHR48051">
    <property type="match status" value="1"/>
</dbReference>
<comment type="similarity">
    <text evidence="3">Belongs to the SHOC2 family.</text>
</comment>
<proteinExistence type="inferred from homology"/>
<evidence type="ECO:0000256" key="3">
    <source>
        <dbReference type="ARBA" id="ARBA00023786"/>
    </source>
</evidence>
<comment type="caution">
    <text evidence="5">The sequence shown here is derived from an EMBL/GenBank/DDBJ whole genome shotgun (WGS) entry which is preliminary data.</text>
</comment>
<dbReference type="OMA" id="FQSHEQR"/>
<dbReference type="InterPro" id="IPR003591">
    <property type="entry name" value="Leu-rich_rpt_typical-subtyp"/>
</dbReference>
<accession>A0A200PSS1</accession>
<dbReference type="SMART" id="SM00369">
    <property type="entry name" value="LRR_TYP"/>
    <property type="match status" value="9"/>
</dbReference>
<dbReference type="Gene3D" id="3.80.10.10">
    <property type="entry name" value="Ribonuclease Inhibitor"/>
    <property type="match status" value="1"/>
</dbReference>
<gene>
    <name evidence="5" type="ORF">BVC80_1653g103</name>
</gene>
<dbReference type="SMART" id="SM00365">
    <property type="entry name" value="LRR_SD22"/>
    <property type="match status" value="3"/>
</dbReference>
<sequence>MAVTPKQNPPPAYVETVEEIMRTYRSLPPRPTIDEVEAAMIVLKTVNNEEQMRLEEISKQEKTPDVPEELFSVLQEIKKNMVLFQSYEQRKEALHLVDIDNMFQSFDELIQRASSLVSGDNNNTQNQKQFDIGLQGSKSERKSFVNLSDESLIKKKKDEVATTDVSKPLVNSSSTKTGLFSGEDDADKLSLLMVAGLIETSAKTGAVVLDLKGKLMDKIEWLPLSIGKLSDVIDLDISENRLMALPSTIGSLGVLTKLDIHSNQLINLPDSFCELVNLTDLDLHANRLRSLPDSIGNLTNLINLNLSSNQLNFLPDSLGNLIGLKRLNVDTNELQELPYTIGSCASLVELKLDFNNLKALPEAIGKLERLEILTIHYNRIKKLPSTMGNLSNLKELDVSFNELESIPENLCFATSLVKLNVGRNFADLTHLPRSIGNLEMLEELDIGSNQIRILPESFRLLSKLRVLYTDETPLEVPPRQVTKMGAQAVVQYMIDLVEKKDVRSQPSEARGFCFWFLSLFWPRRRKQTNDIESITA</sequence>
<dbReference type="SMART" id="SM00364">
    <property type="entry name" value="LRR_BAC"/>
    <property type="match status" value="9"/>
</dbReference>
<dbReference type="GO" id="GO:0005737">
    <property type="term" value="C:cytoplasm"/>
    <property type="evidence" value="ECO:0007669"/>
    <property type="project" value="TreeGrafter"/>
</dbReference>
<dbReference type="FunFam" id="3.80.10.10:FF:000405">
    <property type="entry name" value="Plant intracellular Ras-group-related LRR protein 4"/>
    <property type="match status" value="1"/>
</dbReference>
<name>A0A200PSS1_MACCD</name>
<evidence type="ECO:0000256" key="4">
    <source>
        <dbReference type="ARBA" id="ARBA00037519"/>
    </source>
</evidence>
<dbReference type="Proteomes" id="UP000195402">
    <property type="component" value="Unassembled WGS sequence"/>
</dbReference>
<dbReference type="PROSITE" id="PS51450">
    <property type="entry name" value="LRR"/>
    <property type="match status" value="3"/>
</dbReference>
<dbReference type="STRING" id="56857.A0A200PSS1"/>
<dbReference type="AlphaFoldDB" id="A0A200PSS1"/>
<reference evidence="5 6" key="1">
    <citation type="journal article" date="2017" name="Mol. Plant">
        <title>The Genome of Medicinal Plant Macleaya cordata Provides New Insights into Benzylisoquinoline Alkaloids Metabolism.</title>
        <authorList>
            <person name="Liu X."/>
            <person name="Liu Y."/>
            <person name="Huang P."/>
            <person name="Ma Y."/>
            <person name="Qing Z."/>
            <person name="Tang Q."/>
            <person name="Cao H."/>
            <person name="Cheng P."/>
            <person name="Zheng Y."/>
            <person name="Yuan Z."/>
            <person name="Zhou Y."/>
            <person name="Liu J."/>
            <person name="Tang Z."/>
            <person name="Zhuo Y."/>
            <person name="Zhang Y."/>
            <person name="Yu L."/>
            <person name="Huang J."/>
            <person name="Yang P."/>
            <person name="Peng Q."/>
            <person name="Zhang J."/>
            <person name="Jiang W."/>
            <person name="Zhang Z."/>
            <person name="Lin K."/>
            <person name="Ro D.K."/>
            <person name="Chen X."/>
            <person name="Xiong X."/>
            <person name="Shang Y."/>
            <person name="Huang S."/>
            <person name="Zeng J."/>
        </authorList>
    </citation>
    <scope>NUCLEOTIDE SEQUENCE [LARGE SCALE GENOMIC DNA]</scope>
    <source>
        <strain evidence="6">cv. BLH2017</strain>
        <tissue evidence="5">Root</tissue>
    </source>
</reference>
<keyword evidence="6" id="KW-1185">Reference proteome</keyword>
<keyword evidence="2" id="KW-0677">Repeat</keyword>
<dbReference type="SUPFAM" id="SSF52058">
    <property type="entry name" value="L domain-like"/>
    <property type="match status" value="1"/>
</dbReference>
<dbReference type="PANTHER" id="PTHR48051:SF54">
    <property type="entry name" value="LEUCINE-RICH REPEAT-CONTAINING PROTEIN"/>
    <property type="match status" value="1"/>
</dbReference>
<dbReference type="InParanoid" id="A0A200PSS1"/>
<evidence type="ECO:0000256" key="1">
    <source>
        <dbReference type="ARBA" id="ARBA00022614"/>
    </source>
</evidence>
<comment type="function">
    <text evidence="4">Leucine-rich repeat protein that likely mediates protein interactions, possibly in the context of signal transduction.</text>
</comment>
<evidence type="ECO:0000256" key="2">
    <source>
        <dbReference type="ARBA" id="ARBA00022737"/>
    </source>
</evidence>
<dbReference type="EMBL" id="MVGT01004145">
    <property type="protein sequence ID" value="OVA01287.1"/>
    <property type="molecule type" value="Genomic_DNA"/>
</dbReference>